<evidence type="ECO:0000256" key="5">
    <source>
        <dbReference type="ARBA" id="ARBA00023027"/>
    </source>
</evidence>
<dbReference type="Proteomes" id="UP000229401">
    <property type="component" value="Unassembled WGS sequence"/>
</dbReference>
<dbReference type="PANTHER" id="PTHR23090">
    <property type="entry name" value="NH 3 /GLUTAMINE-DEPENDENT NAD + SYNTHETASE"/>
    <property type="match status" value="1"/>
</dbReference>
<keyword evidence="5 6" id="KW-0520">NAD</keyword>
<reference evidence="10" key="1">
    <citation type="submission" date="2017-09" db="EMBL/GenBank/DDBJ databases">
        <title>Depth-based differentiation of microbial function through sediment-hosted aquifers and enrichment of novel symbionts in the deep terrestrial subsurface.</title>
        <authorList>
            <person name="Probst A.J."/>
            <person name="Ladd B."/>
            <person name="Jarett J.K."/>
            <person name="Geller-Mcgrath D.E."/>
            <person name="Sieber C.M.K."/>
            <person name="Emerson J.B."/>
            <person name="Anantharaman K."/>
            <person name="Thomas B.C."/>
            <person name="Malmstrom R."/>
            <person name="Stieglmeier M."/>
            <person name="Klingl A."/>
            <person name="Woyke T."/>
            <person name="Ryan C.M."/>
            <person name="Banfield J.F."/>
        </authorList>
    </citation>
    <scope>NUCLEOTIDE SEQUENCE [LARGE SCALE GENOMIC DNA]</scope>
</reference>
<dbReference type="InterPro" id="IPR003694">
    <property type="entry name" value="NAD_synthase"/>
</dbReference>
<keyword evidence="2 6" id="KW-0436">Ligase</keyword>
<dbReference type="CDD" id="cd00553">
    <property type="entry name" value="NAD_synthase"/>
    <property type="match status" value="1"/>
</dbReference>
<evidence type="ECO:0000313" key="10">
    <source>
        <dbReference type="Proteomes" id="UP000229401"/>
    </source>
</evidence>
<dbReference type="NCBIfam" id="TIGR00552">
    <property type="entry name" value="nadE"/>
    <property type="match status" value="1"/>
</dbReference>
<feature type="domain" description="NAD/GMP synthase" evidence="8">
    <location>
        <begin position="41"/>
        <end position="277"/>
    </location>
</feature>
<evidence type="ECO:0000256" key="3">
    <source>
        <dbReference type="ARBA" id="ARBA00022741"/>
    </source>
</evidence>
<comment type="caution">
    <text evidence="9">The sequence shown here is derived from an EMBL/GenBank/DDBJ whole genome shotgun (WGS) entry which is preliminary data.</text>
</comment>
<dbReference type="GO" id="GO:0003952">
    <property type="term" value="F:NAD+ synthase (glutamine-hydrolyzing) activity"/>
    <property type="evidence" value="ECO:0007669"/>
    <property type="project" value="InterPro"/>
</dbReference>
<dbReference type="GO" id="GO:0005737">
    <property type="term" value="C:cytoplasm"/>
    <property type="evidence" value="ECO:0007669"/>
    <property type="project" value="InterPro"/>
</dbReference>
<dbReference type="InterPro" id="IPR014729">
    <property type="entry name" value="Rossmann-like_a/b/a_fold"/>
</dbReference>
<keyword evidence="3 6" id="KW-0547">Nucleotide-binding</keyword>
<evidence type="ECO:0000259" key="8">
    <source>
        <dbReference type="Pfam" id="PF02540"/>
    </source>
</evidence>
<dbReference type="GO" id="GO:0005524">
    <property type="term" value="F:ATP binding"/>
    <property type="evidence" value="ECO:0007669"/>
    <property type="project" value="UniProtKB-KW"/>
</dbReference>
<dbReference type="UniPathway" id="UPA00253"/>
<dbReference type="PANTHER" id="PTHR23090:SF9">
    <property type="entry name" value="GLUTAMINE-DEPENDENT NAD(+) SYNTHETASE"/>
    <property type="match status" value="1"/>
</dbReference>
<gene>
    <name evidence="9" type="ORF">COY87_02855</name>
</gene>
<dbReference type="GO" id="GO:0004359">
    <property type="term" value="F:glutaminase activity"/>
    <property type="evidence" value="ECO:0007669"/>
    <property type="project" value="InterPro"/>
</dbReference>
<dbReference type="EMBL" id="PFLI01000097">
    <property type="protein sequence ID" value="PIY72081.1"/>
    <property type="molecule type" value="Genomic_DNA"/>
</dbReference>
<dbReference type="AlphaFoldDB" id="A0A2M7QJH2"/>
<evidence type="ECO:0000256" key="4">
    <source>
        <dbReference type="ARBA" id="ARBA00022840"/>
    </source>
</evidence>
<organism evidence="9 10">
    <name type="scientific">Candidatus Roizmanbacteria bacterium CG_4_10_14_0_8_um_filter_33_9</name>
    <dbReference type="NCBI Taxonomy" id="1974826"/>
    <lineage>
        <taxon>Bacteria</taxon>
        <taxon>Candidatus Roizmaniibacteriota</taxon>
    </lineage>
</organism>
<dbReference type="GO" id="GO:0008795">
    <property type="term" value="F:NAD+ synthase activity"/>
    <property type="evidence" value="ECO:0007669"/>
    <property type="project" value="UniProtKB-EC"/>
</dbReference>
<dbReference type="GO" id="GO:0009435">
    <property type="term" value="P:NAD+ biosynthetic process"/>
    <property type="evidence" value="ECO:0007669"/>
    <property type="project" value="UniProtKB-UniPathway"/>
</dbReference>
<evidence type="ECO:0000256" key="2">
    <source>
        <dbReference type="ARBA" id="ARBA00022598"/>
    </source>
</evidence>
<evidence type="ECO:0000256" key="7">
    <source>
        <dbReference type="RuleBase" id="RU003812"/>
    </source>
</evidence>
<dbReference type="InterPro" id="IPR022310">
    <property type="entry name" value="NAD/GMP_synthase"/>
</dbReference>
<dbReference type="Pfam" id="PF02540">
    <property type="entry name" value="NAD_synthase"/>
    <property type="match status" value="1"/>
</dbReference>
<evidence type="ECO:0000256" key="6">
    <source>
        <dbReference type="RuleBase" id="RU003811"/>
    </source>
</evidence>
<sequence>MKKLKDISEKISYTKYQMLNNKYQKNMKTSNLIIDPKQETKKIIEFLQETFKKTGKKNAVIGWSGGIDSTVSLQLLTKSIGPQNICVYHLPYTKSYWEEFSELTKTLQIPKPKRRKVTIKSLVDEIANSTGATEKNRLGNIMARVRMIILFDQAKKENALVCGTENRTEHLLGYFTRYGDVASDFEPISHLFKTQVYQLANYLQIDKNIMKRTPSADLWEGQTDEGEFGFTYQEADEVLYRHIDNLVEIKQIEKEGFIHAKNIIERYKQNKFKQEAPYVLY</sequence>
<evidence type="ECO:0000256" key="1">
    <source>
        <dbReference type="ARBA" id="ARBA00004790"/>
    </source>
</evidence>
<evidence type="ECO:0000313" key="9">
    <source>
        <dbReference type="EMBL" id="PIY72081.1"/>
    </source>
</evidence>
<comment type="pathway">
    <text evidence="1">Cofactor biosynthesis; NAD(+) biosynthesis.</text>
</comment>
<keyword evidence="4 6" id="KW-0067">ATP-binding</keyword>
<proteinExistence type="inferred from homology"/>
<dbReference type="NCBIfam" id="NF010587">
    <property type="entry name" value="PRK13980.1"/>
    <property type="match status" value="1"/>
</dbReference>
<comment type="similarity">
    <text evidence="6">Belongs to the NAD synthetase family.</text>
</comment>
<dbReference type="Gene3D" id="3.40.50.620">
    <property type="entry name" value="HUPs"/>
    <property type="match status" value="1"/>
</dbReference>
<protein>
    <recommendedName>
        <fullName evidence="7">NH(3)-dependent NAD(+) synthetase</fullName>
        <ecNumber evidence="7">6.3.1.5</ecNumber>
    </recommendedName>
</protein>
<accession>A0A2M7QJH2</accession>
<name>A0A2M7QJH2_9BACT</name>
<dbReference type="SUPFAM" id="SSF52402">
    <property type="entry name" value="Adenine nucleotide alpha hydrolases-like"/>
    <property type="match status" value="1"/>
</dbReference>
<dbReference type="EC" id="6.3.1.5" evidence="7"/>
<comment type="catalytic activity">
    <reaction evidence="7">
        <text>deamido-NAD(+) + NH4(+) + ATP = AMP + diphosphate + NAD(+) + H(+)</text>
        <dbReference type="Rhea" id="RHEA:21188"/>
        <dbReference type="ChEBI" id="CHEBI:15378"/>
        <dbReference type="ChEBI" id="CHEBI:28938"/>
        <dbReference type="ChEBI" id="CHEBI:30616"/>
        <dbReference type="ChEBI" id="CHEBI:33019"/>
        <dbReference type="ChEBI" id="CHEBI:57540"/>
        <dbReference type="ChEBI" id="CHEBI:58437"/>
        <dbReference type="ChEBI" id="CHEBI:456215"/>
        <dbReference type="EC" id="6.3.1.5"/>
    </reaction>
</comment>